<keyword evidence="2" id="KW-1185">Reference proteome</keyword>
<comment type="caution">
    <text evidence="1">The sequence shown here is derived from an EMBL/GenBank/DDBJ whole genome shotgun (WGS) entry which is preliminary data.</text>
</comment>
<accession>A0A9P0P5N3</accession>
<dbReference type="Proteomes" id="UP001152888">
    <property type="component" value="Unassembled WGS sequence"/>
</dbReference>
<protein>
    <submittedName>
        <fullName evidence="1">Uncharacterized protein</fullName>
    </submittedName>
</protein>
<evidence type="ECO:0000313" key="2">
    <source>
        <dbReference type="Proteomes" id="UP001152888"/>
    </source>
</evidence>
<dbReference type="OrthoDB" id="6743767at2759"/>
<evidence type="ECO:0000313" key="1">
    <source>
        <dbReference type="EMBL" id="CAH1972017.1"/>
    </source>
</evidence>
<gene>
    <name evidence="1" type="ORF">ACAOBT_LOCUS9764</name>
</gene>
<name>A0A9P0P5N3_ACAOB</name>
<dbReference type="AlphaFoldDB" id="A0A9P0P5N3"/>
<reference evidence="1" key="1">
    <citation type="submission" date="2022-03" db="EMBL/GenBank/DDBJ databases">
        <authorList>
            <person name="Sayadi A."/>
        </authorList>
    </citation>
    <scope>NUCLEOTIDE SEQUENCE</scope>
</reference>
<organism evidence="1 2">
    <name type="scientific">Acanthoscelides obtectus</name>
    <name type="common">Bean weevil</name>
    <name type="synonym">Bruchus obtectus</name>
    <dbReference type="NCBI Taxonomy" id="200917"/>
    <lineage>
        <taxon>Eukaryota</taxon>
        <taxon>Metazoa</taxon>
        <taxon>Ecdysozoa</taxon>
        <taxon>Arthropoda</taxon>
        <taxon>Hexapoda</taxon>
        <taxon>Insecta</taxon>
        <taxon>Pterygota</taxon>
        <taxon>Neoptera</taxon>
        <taxon>Endopterygota</taxon>
        <taxon>Coleoptera</taxon>
        <taxon>Polyphaga</taxon>
        <taxon>Cucujiformia</taxon>
        <taxon>Chrysomeloidea</taxon>
        <taxon>Chrysomelidae</taxon>
        <taxon>Bruchinae</taxon>
        <taxon>Bruchini</taxon>
        <taxon>Acanthoscelides</taxon>
    </lineage>
</organism>
<sequence length="100" mass="11472">MRSFKNDASLQTVSFATLSNNLDHQVHAVGGHLKSALQKILSIRPYLQGRDKELAEMVSDIKAFIKKLEFWEQHINGDSRHFPVIYKISQSLLEPHDNRS</sequence>
<proteinExistence type="predicted"/>
<dbReference type="EMBL" id="CAKOFQ010006793">
    <property type="protein sequence ID" value="CAH1972017.1"/>
    <property type="molecule type" value="Genomic_DNA"/>
</dbReference>